<comment type="caution">
    <text evidence="10">The sequence shown here is derived from an EMBL/GenBank/DDBJ whole genome shotgun (WGS) entry which is preliminary data.</text>
</comment>
<comment type="pathway">
    <text evidence="1 7">Cell wall biogenesis; peptidoglycan biosynthesis.</text>
</comment>
<evidence type="ECO:0000256" key="7">
    <source>
        <dbReference type="PROSITE-ProRule" id="PRU01373"/>
    </source>
</evidence>
<keyword evidence="2" id="KW-0808">Transferase</keyword>
<keyword evidence="4 7" id="KW-0573">Peptidoglycan synthesis</keyword>
<dbReference type="InterPro" id="IPR050979">
    <property type="entry name" value="LD-transpeptidase"/>
</dbReference>
<keyword evidence="6 7" id="KW-0961">Cell wall biogenesis/degradation</keyword>
<dbReference type="UniPathway" id="UPA00219"/>
<sequence>MPTRRHTLAAIGLAGAGLAGVAACTNKPSFNAGDKKDPPPKASATITTPEADATNVYAGAEFVFTTKEAKESKFELTDANGASIAGEMHPDGAGWIPAKMLTYGAAYTATLSATGDDGKTVTATTKFTVMAKPTNEVRFTSFLPDNKEIGTGMPLIFQMSRDIPKDARAGVQRRLMVKIEPEVEGVWAWYTPRELHWRPKEFWKPGTKIFVDARVGGIPCGDGYFGVRNVTLTTTAARQLVMSVDDAIAPKVMIVTKDGQEIRRIKVSLGKPTWQSSSGVMVIIEKKEHTIFDTRNDPNAREKYVTPVDYAQRITWGGEHIHSAPWSVASQGIRNVSHGCINMSADDAKWLFEQTMVGDPVITVNTGQALKYGDGWTHWTKTFEEYAKGSAIPYTPPAAGPSPTASPTA</sequence>
<dbReference type="RefSeq" id="WP_203910787.1">
    <property type="nucleotide sequence ID" value="NZ_BONY01000032.1"/>
</dbReference>
<feature type="chain" id="PRO_5038338017" description="L,D-TPase catalytic domain-containing protein" evidence="8">
    <location>
        <begin position="23"/>
        <end position="409"/>
    </location>
</feature>
<dbReference type="AlphaFoldDB" id="A0A8J3QC27"/>
<gene>
    <name evidence="10" type="ORF">Rhe02_50490</name>
</gene>
<dbReference type="GO" id="GO:0071555">
    <property type="term" value="P:cell wall organization"/>
    <property type="evidence" value="ECO:0007669"/>
    <property type="project" value="UniProtKB-UniRule"/>
</dbReference>
<dbReference type="InterPro" id="IPR005490">
    <property type="entry name" value="LD_TPept_cat_dom"/>
</dbReference>
<dbReference type="GO" id="GO:0008360">
    <property type="term" value="P:regulation of cell shape"/>
    <property type="evidence" value="ECO:0007669"/>
    <property type="project" value="UniProtKB-UniRule"/>
</dbReference>
<dbReference type="Proteomes" id="UP000612899">
    <property type="component" value="Unassembled WGS sequence"/>
</dbReference>
<dbReference type="Pfam" id="PF17964">
    <property type="entry name" value="Big_10"/>
    <property type="match status" value="1"/>
</dbReference>
<dbReference type="SUPFAM" id="SSF141523">
    <property type="entry name" value="L,D-transpeptidase catalytic domain-like"/>
    <property type="match status" value="1"/>
</dbReference>
<evidence type="ECO:0000256" key="4">
    <source>
        <dbReference type="ARBA" id="ARBA00022984"/>
    </source>
</evidence>
<feature type="signal peptide" evidence="8">
    <location>
        <begin position="1"/>
        <end position="22"/>
    </location>
</feature>
<dbReference type="PROSITE" id="PS52029">
    <property type="entry name" value="LD_TPASE"/>
    <property type="match status" value="1"/>
</dbReference>
<dbReference type="GO" id="GO:0016746">
    <property type="term" value="F:acyltransferase activity"/>
    <property type="evidence" value="ECO:0007669"/>
    <property type="project" value="UniProtKB-KW"/>
</dbReference>
<dbReference type="Gene3D" id="2.40.440.10">
    <property type="entry name" value="L,D-transpeptidase catalytic domain-like"/>
    <property type="match status" value="1"/>
</dbReference>
<dbReference type="Gene3D" id="2.60.40.3780">
    <property type="match status" value="1"/>
</dbReference>
<evidence type="ECO:0000256" key="5">
    <source>
        <dbReference type="ARBA" id="ARBA00023315"/>
    </source>
</evidence>
<evidence type="ECO:0000256" key="2">
    <source>
        <dbReference type="ARBA" id="ARBA00022679"/>
    </source>
</evidence>
<feature type="active site" description="Nucleophile" evidence="7">
    <location>
        <position position="340"/>
    </location>
</feature>
<evidence type="ECO:0000256" key="6">
    <source>
        <dbReference type="ARBA" id="ARBA00023316"/>
    </source>
</evidence>
<dbReference type="GO" id="GO:0071972">
    <property type="term" value="F:peptidoglycan L,D-transpeptidase activity"/>
    <property type="evidence" value="ECO:0007669"/>
    <property type="project" value="TreeGrafter"/>
</dbReference>
<feature type="domain" description="L,D-TPase catalytic" evidence="9">
    <location>
        <begin position="242"/>
        <end position="364"/>
    </location>
</feature>
<dbReference type="Pfam" id="PF03734">
    <property type="entry name" value="YkuD"/>
    <property type="match status" value="1"/>
</dbReference>
<evidence type="ECO:0000259" key="9">
    <source>
        <dbReference type="PROSITE" id="PS52029"/>
    </source>
</evidence>
<keyword evidence="5" id="KW-0012">Acyltransferase</keyword>
<accession>A0A8J3QC27</accession>
<reference evidence="10" key="1">
    <citation type="submission" date="2021-01" db="EMBL/GenBank/DDBJ databases">
        <title>Whole genome shotgun sequence of Rhizocola hellebori NBRC 109834.</title>
        <authorList>
            <person name="Komaki H."/>
            <person name="Tamura T."/>
        </authorList>
    </citation>
    <scope>NUCLEOTIDE SEQUENCE</scope>
    <source>
        <strain evidence="10">NBRC 109834</strain>
    </source>
</reference>
<protein>
    <recommendedName>
        <fullName evidence="9">L,D-TPase catalytic domain-containing protein</fullName>
    </recommendedName>
</protein>
<evidence type="ECO:0000313" key="10">
    <source>
        <dbReference type="EMBL" id="GIH06982.1"/>
    </source>
</evidence>
<dbReference type="CDD" id="cd16913">
    <property type="entry name" value="YkuD_like"/>
    <property type="match status" value="1"/>
</dbReference>
<dbReference type="GO" id="GO:0005576">
    <property type="term" value="C:extracellular region"/>
    <property type="evidence" value="ECO:0007669"/>
    <property type="project" value="TreeGrafter"/>
</dbReference>
<evidence type="ECO:0000313" key="11">
    <source>
        <dbReference type="Proteomes" id="UP000612899"/>
    </source>
</evidence>
<dbReference type="PANTHER" id="PTHR30582:SF2">
    <property type="entry name" value="L,D-TRANSPEPTIDASE YCIB-RELATED"/>
    <property type="match status" value="1"/>
</dbReference>
<keyword evidence="8" id="KW-0732">Signal</keyword>
<evidence type="ECO:0000256" key="3">
    <source>
        <dbReference type="ARBA" id="ARBA00022960"/>
    </source>
</evidence>
<dbReference type="InterPro" id="IPR041280">
    <property type="entry name" value="Big_10"/>
</dbReference>
<dbReference type="EMBL" id="BONY01000032">
    <property type="protein sequence ID" value="GIH06982.1"/>
    <property type="molecule type" value="Genomic_DNA"/>
</dbReference>
<dbReference type="GO" id="GO:0018104">
    <property type="term" value="P:peptidoglycan-protein cross-linking"/>
    <property type="evidence" value="ECO:0007669"/>
    <property type="project" value="TreeGrafter"/>
</dbReference>
<evidence type="ECO:0000256" key="1">
    <source>
        <dbReference type="ARBA" id="ARBA00004752"/>
    </source>
</evidence>
<feature type="active site" description="Proton donor/acceptor" evidence="7">
    <location>
        <position position="322"/>
    </location>
</feature>
<name>A0A8J3QC27_9ACTN</name>
<dbReference type="Gene3D" id="2.60.40.3710">
    <property type="match status" value="1"/>
</dbReference>
<organism evidence="10 11">
    <name type="scientific">Rhizocola hellebori</name>
    <dbReference type="NCBI Taxonomy" id="1392758"/>
    <lineage>
        <taxon>Bacteria</taxon>
        <taxon>Bacillati</taxon>
        <taxon>Actinomycetota</taxon>
        <taxon>Actinomycetes</taxon>
        <taxon>Micromonosporales</taxon>
        <taxon>Micromonosporaceae</taxon>
        <taxon>Rhizocola</taxon>
    </lineage>
</organism>
<evidence type="ECO:0000256" key="8">
    <source>
        <dbReference type="SAM" id="SignalP"/>
    </source>
</evidence>
<dbReference type="PROSITE" id="PS51257">
    <property type="entry name" value="PROKAR_LIPOPROTEIN"/>
    <property type="match status" value="1"/>
</dbReference>
<dbReference type="PANTHER" id="PTHR30582">
    <property type="entry name" value="L,D-TRANSPEPTIDASE"/>
    <property type="match status" value="1"/>
</dbReference>
<keyword evidence="11" id="KW-1185">Reference proteome</keyword>
<dbReference type="InterPro" id="IPR038063">
    <property type="entry name" value="Transpep_catalytic_dom"/>
</dbReference>
<proteinExistence type="predicted"/>
<keyword evidence="3 7" id="KW-0133">Cell shape</keyword>